<protein>
    <recommendedName>
        <fullName evidence="4">Nudix hydrolase domain-containing protein</fullName>
    </recommendedName>
</protein>
<feature type="region of interest" description="Disordered" evidence="1">
    <location>
        <begin position="228"/>
        <end position="250"/>
    </location>
</feature>
<accession>A0A085MSZ8</accession>
<feature type="chain" id="PRO_5001795474" description="Nudix hydrolase domain-containing protein" evidence="2">
    <location>
        <begin position="20"/>
        <end position="1251"/>
    </location>
</feature>
<feature type="region of interest" description="Disordered" evidence="1">
    <location>
        <begin position="650"/>
        <end position="674"/>
    </location>
</feature>
<feature type="signal peptide" evidence="2">
    <location>
        <begin position="1"/>
        <end position="19"/>
    </location>
</feature>
<feature type="compositionally biased region" description="Basic and acidic residues" evidence="1">
    <location>
        <begin position="1026"/>
        <end position="1035"/>
    </location>
</feature>
<dbReference type="Proteomes" id="UP000030758">
    <property type="component" value="Unassembled WGS sequence"/>
</dbReference>
<gene>
    <name evidence="3" type="ORF">M514_13404</name>
</gene>
<evidence type="ECO:0000313" key="3">
    <source>
        <dbReference type="EMBL" id="KFD60344.1"/>
    </source>
</evidence>
<feature type="compositionally biased region" description="Basic and acidic residues" evidence="1">
    <location>
        <begin position="234"/>
        <end position="243"/>
    </location>
</feature>
<feature type="region of interest" description="Disordered" evidence="1">
    <location>
        <begin position="1019"/>
        <end position="1044"/>
    </location>
</feature>
<evidence type="ECO:0008006" key="4">
    <source>
        <dbReference type="Google" id="ProtNLM"/>
    </source>
</evidence>
<keyword evidence="2" id="KW-0732">Signal</keyword>
<dbReference type="AlphaFoldDB" id="A0A085MSZ8"/>
<proteinExistence type="predicted"/>
<organism evidence="3">
    <name type="scientific">Trichuris suis</name>
    <name type="common">pig whipworm</name>
    <dbReference type="NCBI Taxonomy" id="68888"/>
    <lineage>
        <taxon>Eukaryota</taxon>
        <taxon>Metazoa</taxon>
        <taxon>Ecdysozoa</taxon>
        <taxon>Nematoda</taxon>
        <taxon>Enoplea</taxon>
        <taxon>Dorylaimia</taxon>
        <taxon>Trichinellida</taxon>
        <taxon>Trichuridae</taxon>
        <taxon>Trichuris</taxon>
    </lineage>
</organism>
<reference evidence="3" key="1">
    <citation type="journal article" date="2014" name="Nat. Genet.">
        <title>Genome and transcriptome of the porcine whipworm Trichuris suis.</title>
        <authorList>
            <person name="Jex A.R."/>
            <person name="Nejsum P."/>
            <person name="Schwarz E.M."/>
            <person name="Hu L."/>
            <person name="Young N.D."/>
            <person name="Hall R.S."/>
            <person name="Korhonen P.K."/>
            <person name="Liao S."/>
            <person name="Thamsborg S."/>
            <person name="Xia J."/>
            <person name="Xu P."/>
            <person name="Wang S."/>
            <person name="Scheerlinck J.P."/>
            <person name="Hofmann A."/>
            <person name="Sternberg P.W."/>
            <person name="Wang J."/>
            <person name="Gasser R.B."/>
        </authorList>
    </citation>
    <scope>NUCLEOTIDE SEQUENCE [LARGE SCALE GENOMIC DNA]</scope>
    <source>
        <strain evidence="3">DCEP-RM93F</strain>
    </source>
</reference>
<sequence length="1251" mass="142209">MNWLIYFIITAIFAVPVKADQTPKGCDREKVAQFVEFVKTMHRQEQLIEPTFTIHDPSEDLQDVQDRLEQILNRGIPKSELYYKVIERKTALTCTTGKHSTAVVILQLKETECEKATALKDEAQRQSCEPKEDGRTIECAWSGDALTSPFTYGFWCAQTTEEPFSYPEPEELCSAWRYGDTAAYRLPVPEAYRRWSVDMDAYAPPDCTWHQHFGTDCVKLSIEDVKGSNQLPPEKLRHTDGRTGMRGRGTNGKLGGNAFYQILVLRKTEQGDKQVLMHRLPLKMGYFTLPMFPGANMPFAHALGKTVMRQMTSKVTKCGTAAMEDLLKAATKLYGDEMWAPRNTDNSWMIMNSLVVSEESYLENIKHGPDSDFTWLSINETTEEYLKDILKRTYLIETAEKLMEPTGSIKEKLLLVKKLDVVRKTVNLSNCAALYYPFVPMGLEATEECDREKAAQFVEFAKGMHQQDQLIEPTFTIHDPEEDLQEAQDRLEQILNRGIEKPDVYYKVVERKTALTCITGKHSTAVVILQLKETECEKATALADETERQSCEPKEDGRTIECAWSGEALTSPFTYGFWCAQTTEEPFSYPEPEKLCAAWRYGDTAAYRLPVPEAYRPWSVEMDAYAPPNCVWHQHFGTDCAKLSMEEVEGSNELPPENLRHKDGRTGMRGRGTNGKFGGNAFHQVLILRKTEQGDKQVLMHRLPLKMGYFTLPMFRGANMPFAHALGKKVMREMTSKVTECGTAAMEDLFKATTRLYGGVMWSPANTDNSWMTMNSLVISEESYLENIKHGSDSDFTWLSINETAEEYLKEATEERCDKERAAQFVELVKDMDRGEQLIEPTFTIHDSSDDLKDVKDRLEQILNRGIAKSDVYYKVIEKKMAITCSIGKDSTAVVILQLKETECKKSTALADEAQRQSCEPKEDGKTIECAWSGEALTSPFTYGFWCAQTTEEAFTYPKPEELCGAWRYRDTTAYRLPVPEKYRPWSVDMDAYAPPECTWYQHFGTDCAKLSMEDVERSSNQLPPKELRHTDGRTGMRGRGINRKLGANPHHQILILRKTEEGDKQVLMRRIAVKRGRFILPMFPGGDIPFWHALGNTIMKEMASEVTGCAKTAMKGVLKASKKLYGGDMWAPRNTDNAWMVLYSHAFTEESYVENIKHGADSDFTWLSINETTEQYLKDVLKKTYPTETAEKLMEPTGSIKEKLLLVQKLDVVRQTIDLSNCAALFNPFVPMGLPVDAFLGILTLAVFYF</sequence>
<dbReference type="Gene3D" id="3.90.79.10">
    <property type="entry name" value="Nucleoside Triphosphate Pyrophosphohydrolase"/>
    <property type="match status" value="1"/>
</dbReference>
<evidence type="ECO:0000256" key="2">
    <source>
        <dbReference type="SAM" id="SignalP"/>
    </source>
</evidence>
<name>A0A085MSZ8_9BILA</name>
<evidence type="ECO:0000256" key="1">
    <source>
        <dbReference type="SAM" id="MobiDB-lite"/>
    </source>
</evidence>
<dbReference type="EMBL" id="KL367674">
    <property type="protein sequence ID" value="KFD60344.1"/>
    <property type="molecule type" value="Genomic_DNA"/>
</dbReference>